<dbReference type="Gene3D" id="3.30.30.30">
    <property type="match status" value="1"/>
</dbReference>
<dbReference type="Proteomes" id="UP001642540">
    <property type="component" value="Unassembled WGS sequence"/>
</dbReference>
<dbReference type="InterPro" id="IPR043129">
    <property type="entry name" value="ATPase_NBD"/>
</dbReference>
<name>A0ABP1RUN9_9HEXA</name>
<proteinExistence type="inferred from homology"/>
<evidence type="ECO:0000256" key="1">
    <source>
        <dbReference type="ARBA" id="ARBA00007381"/>
    </source>
</evidence>
<organism evidence="4 5">
    <name type="scientific">Orchesella dallaii</name>
    <dbReference type="NCBI Taxonomy" id="48710"/>
    <lineage>
        <taxon>Eukaryota</taxon>
        <taxon>Metazoa</taxon>
        <taxon>Ecdysozoa</taxon>
        <taxon>Arthropoda</taxon>
        <taxon>Hexapoda</taxon>
        <taxon>Collembola</taxon>
        <taxon>Entomobryomorpha</taxon>
        <taxon>Entomobryoidea</taxon>
        <taxon>Orchesellidae</taxon>
        <taxon>Orchesellinae</taxon>
        <taxon>Orchesella</taxon>
    </lineage>
</organism>
<evidence type="ECO:0000313" key="5">
    <source>
        <dbReference type="Proteomes" id="UP001642540"/>
    </source>
</evidence>
<protein>
    <submittedName>
        <fullName evidence="4">Uncharacterized protein</fullName>
    </submittedName>
</protein>
<dbReference type="Gene3D" id="3.30.420.40">
    <property type="match status" value="2"/>
</dbReference>
<dbReference type="InterPro" id="IPR013126">
    <property type="entry name" value="Hsp_70_fam"/>
</dbReference>
<dbReference type="SUPFAM" id="SSF53067">
    <property type="entry name" value="Actin-like ATPase domain"/>
    <property type="match status" value="1"/>
</dbReference>
<reference evidence="4 5" key="1">
    <citation type="submission" date="2024-08" db="EMBL/GenBank/DDBJ databases">
        <authorList>
            <person name="Cucini C."/>
            <person name="Frati F."/>
        </authorList>
    </citation>
    <scope>NUCLEOTIDE SEQUENCE [LARGE SCALE GENOMIC DNA]</scope>
</reference>
<evidence type="ECO:0000256" key="3">
    <source>
        <dbReference type="ARBA" id="ARBA00022840"/>
    </source>
</evidence>
<evidence type="ECO:0000256" key="2">
    <source>
        <dbReference type="ARBA" id="ARBA00022741"/>
    </source>
</evidence>
<keyword evidence="3" id="KW-0067">ATP-binding</keyword>
<accession>A0ABP1RUN9</accession>
<keyword evidence="2" id="KW-0547">Nucleotide-binding</keyword>
<evidence type="ECO:0000313" key="4">
    <source>
        <dbReference type="EMBL" id="CAL8136302.1"/>
    </source>
</evidence>
<sequence>MANVQSPWKLLSYSKGNVTLDGETVTKLKRGIDSPSMAIPIAFITLTGQRQSDCSYYNNLLLKNLYRVEGALLRNDLSTQINQNQPSGIYVWPKPFKKKNYQGHFLLWVLLLHKKQKRNSSDGDEDKLLDYFLHMICSRVLHIVNEIDEQSILSPNFDIFENNGNDSRQIEFEKSFMYLYLTNSKPFQIHTLAPKQDSKMVEQYFHLDFKNPDIAPYLAKYKCVTAAYIPIPQGNARQSRGRSTSTIDLESSWELTQVVNQMLEVNHIWPTFYNAKVVDSNRISAYFRACLKLPYENSQSKEINEESRPLTKLITENIPEIIPLSQARTNVKEIQNSNDRQLYNEPIRREKKRFSLFRRKPKENHQITKGRQSGFPLILQEAQAAFENQMQKNYNDLFLSHLNELPEKFIHDIFTKSIQDVGRALQQKHILKTGELVQLNEYLTNSCTAFKSDYLSSHQLVKQYDSFVNVGTRRTSRFSYNFEGINQKLDEIQNSVFRSNTTNLKRFYEDPLIKLRHHFTEQFQKITGAESSILAYVTDKIVLSYRSKMNQLVSQQCYSLQQLKNVHAYLSNKYAVLIDSLNFENEHLKEKLFIEFRIYRDHNRTQIEKLHKEIESFLVTQKKAYCDGIEEVLKTQPDKIQLESIHDSLLKHIKMRLESELSQMLGSKNGWKKYWVNLESYILKRYWANYKKLTTNISKGTKIPSNNLDSLDSNLSYAESGSTKEILLPIIFHLSLNQISVSIQNMDGSVKRFPRMETTVGITHEGNWKYGNSVSSNTSNFQCIWNVGDLLSGKRIRSETKFEVLKGQKEIVISVEFLLAKLFYSLKRQVEKELNGHLKKGIIIIPFWFTSYQRQQIIQGGKIALMNEVEIVNENSAIALFALQKMLEKVKQKHDIFIISENSDRVDATVYRVDIENKIKVVKMVGHCGTYELSRNSGTHEEMVSSACKKAVKQCRAKGKNGAKLVKRKRVIFISFESNNWNRVLSEAKNKQANSVNGDVFGWETNASTLGALMFYQSRECRLQEWSSASFLYDVNSEEYEFFGRREEAYLPLRGNSLQVSLFLPENAANVRIYQRVFKSRRKTVLGLLRVNNGNDSWKFEATLDHQGILTFLNEDTGAFTWNATNLSDVQVFQYRETMRNSEISENNRVNESIKSREDSRKADLIKAFQYLQKCIDNGGGKFRSEMGRQMAVSQIEAELELLGKQISEKQIDTVVANYSTIKTKYF</sequence>
<dbReference type="EMBL" id="CAXLJM020000111">
    <property type="protein sequence ID" value="CAL8136302.1"/>
    <property type="molecule type" value="Genomic_DNA"/>
</dbReference>
<keyword evidence="5" id="KW-1185">Reference proteome</keyword>
<comment type="caution">
    <text evidence="4">The sequence shown here is derived from an EMBL/GenBank/DDBJ whole genome shotgun (WGS) entry which is preliminary data.</text>
</comment>
<gene>
    <name evidence="4" type="ORF">ODALV1_LOCUS26379</name>
</gene>
<dbReference type="Pfam" id="PF00012">
    <property type="entry name" value="HSP70"/>
    <property type="match status" value="1"/>
</dbReference>
<comment type="similarity">
    <text evidence="1">Belongs to the heat shock protein 70 family.</text>
</comment>